<feature type="compositionally biased region" description="Low complexity" evidence="7">
    <location>
        <begin position="366"/>
        <end position="417"/>
    </location>
</feature>
<dbReference type="NCBIfam" id="TIGR00093">
    <property type="entry name" value="pseudouridine synthase"/>
    <property type="match status" value="1"/>
</dbReference>
<dbReference type="InterPro" id="IPR036986">
    <property type="entry name" value="S4_RNA-bd_sf"/>
</dbReference>
<feature type="compositionally biased region" description="Basic and acidic residues" evidence="7">
    <location>
        <begin position="300"/>
        <end position="312"/>
    </location>
</feature>
<comment type="catalytic activity">
    <reaction evidence="1">
        <text>a uridine in RNA = a pseudouridine in RNA</text>
        <dbReference type="Rhea" id="RHEA:48348"/>
        <dbReference type="Rhea" id="RHEA-COMP:12068"/>
        <dbReference type="Rhea" id="RHEA-COMP:12069"/>
        <dbReference type="ChEBI" id="CHEBI:65314"/>
        <dbReference type="ChEBI" id="CHEBI:65315"/>
    </reaction>
</comment>
<dbReference type="InterPro" id="IPR050343">
    <property type="entry name" value="RsuA_PseudoU_synthase"/>
</dbReference>
<dbReference type="CDD" id="cd02556">
    <property type="entry name" value="PseudoU_synth_RluB"/>
    <property type="match status" value="1"/>
</dbReference>
<feature type="domain" description="RNA-binding S4" evidence="8">
    <location>
        <begin position="33"/>
        <end position="91"/>
    </location>
</feature>
<feature type="region of interest" description="Disordered" evidence="7">
    <location>
        <begin position="300"/>
        <end position="320"/>
    </location>
</feature>
<sequence>MRPSRRRNQAMTDKYQPALHDAVEHDADAEGGERVAKALARAGVASRREVERLIEAGKVVLNGQVLTTPAVRVFPGDLLVVDGKLVEDRQPTRLFRYHKPTGLVTTHNDPKERPTVFGALPHGLPRVISVGRLDLNSEGLLLLTNDGELSRALEMPQNAWTRRYRARAFGHATQETLDKLKDGTTIEGVRYGPIEARLDKAQDKAGGGRNVWITVTLSEGKNREVRKVLESVGLKVNRLIRLSYGPFALGTLQAGQVEEVGPRVIRELLAGVIADENMPTGDKPQFVGVADPLYAPGVAKDGERLRGGEIQRRAPTGRAPQIATPKVEEPKKVYKAGWAKAKIRTDGHKSKTHKPKSIDTKFVTEAPGRGKPGAKGAAAKGAAAKGAATKGPARKSAVGKPGARPAGKAAPQGAPRGNVAPARPTKPAGFKGPRPTGAKPAPRGPKR</sequence>
<accession>A0A2T9JLR3</accession>
<comment type="similarity">
    <text evidence="2 6">Belongs to the pseudouridine synthase RsuA family.</text>
</comment>
<dbReference type="InterPro" id="IPR000748">
    <property type="entry name" value="PsdUridine_synth_RsuA/RluB/E/F"/>
</dbReference>
<dbReference type="GO" id="GO:0000455">
    <property type="term" value="P:enzyme-directed rRNA pseudouridine synthesis"/>
    <property type="evidence" value="ECO:0007669"/>
    <property type="project" value="UniProtKB-ARBA"/>
</dbReference>
<keyword evidence="4 6" id="KW-0413">Isomerase</keyword>
<dbReference type="SUPFAM" id="SSF55174">
    <property type="entry name" value="Alpha-L RNA-binding motif"/>
    <property type="match status" value="1"/>
</dbReference>
<organism evidence="9 10">
    <name type="scientific">Caulobacter endophyticus</name>
    <dbReference type="NCBI Taxonomy" id="2172652"/>
    <lineage>
        <taxon>Bacteria</taxon>
        <taxon>Pseudomonadati</taxon>
        <taxon>Pseudomonadota</taxon>
        <taxon>Alphaproteobacteria</taxon>
        <taxon>Caulobacterales</taxon>
        <taxon>Caulobacteraceae</taxon>
        <taxon>Caulobacter</taxon>
    </lineage>
</organism>
<proteinExistence type="inferred from homology"/>
<dbReference type="GO" id="GO:0120159">
    <property type="term" value="F:rRNA pseudouridine synthase activity"/>
    <property type="evidence" value="ECO:0007669"/>
    <property type="project" value="UniProtKB-ARBA"/>
</dbReference>
<comment type="caution">
    <text evidence="9">The sequence shown here is derived from an EMBL/GenBank/DDBJ whole genome shotgun (WGS) entry which is preliminary data.</text>
</comment>
<keyword evidence="3 5" id="KW-0694">RNA-binding</keyword>
<dbReference type="SUPFAM" id="SSF55120">
    <property type="entry name" value="Pseudouridine synthase"/>
    <property type="match status" value="1"/>
</dbReference>
<evidence type="ECO:0000256" key="5">
    <source>
        <dbReference type="PROSITE-ProRule" id="PRU00182"/>
    </source>
</evidence>
<dbReference type="Pfam" id="PF01479">
    <property type="entry name" value="S4"/>
    <property type="match status" value="1"/>
</dbReference>
<dbReference type="Gene3D" id="3.30.70.580">
    <property type="entry name" value="Pseudouridine synthase I, catalytic domain, N-terminal subdomain"/>
    <property type="match status" value="1"/>
</dbReference>
<dbReference type="GO" id="GO:0003723">
    <property type="term" value="F:RNA binding"/>
    <property type="evidence" value="ECO:0007669"/>
    <property type="project" value="UniProtKB-KW"/>
</dbReference>
<name>A0A2T9JLR3_9CAUL</name>
<evidence type="ECO:0000313" key="10">
    <source>
        <dbReference type="Proteomes" id="UP000245073"/>
    </source>
</evidence>
<dbReference type="PROSITE" id="PS50889">
    <property type="entry name" value="S4"/>
    <property type="match status" value="1"/>
</dbReference>
<dbReference type="Proteomes" id="UP000245073">
    <property type="component" value="Unassembled WGS sequence"/>
</dbReference>
<dbReference type="InterPro" id="IPR002942">
    <property type="entry name" value="S4_RNA-bd"/>
</dbReference>
<dbReference type="EMBL" id="QDKQ01000064">
    <property type="protein sequence ID" value="PVM84657.1"/>
    <property type="molecule type" value="Genomic_DNA"/>
</dbReference>
<dbReference type="EC" id="5.4.99.-" evidence="6"/>
<dbReference type="InterPro" id="IPR020094">
    <property type="entry name" value="TruA/RsuA/RluB/E/F_N"/>
</dbReference>
<dbReference type="CDD" id="cd00165">
    <property type="entry name" value="S4"/>
    <property type="match status" value="1"/>
</dbReference>
<keyword evidence="10" id="KW-1185">Reference proteome</keyword>
<dbReference type="PANTHER" id="PTHR47683">
    <property type="entry name" value="PSEUDOURIDINE SYNTHASE FAMILY PROTEIN-RELATED"/>
    <property type="match status" value="1"/>
</dbReference>
<gene>
    <name evidence="9" type="ORF">DDF67_19260</name>
</gene>
<dbReference type="SMART" id="SM00363">
    <property type="entry name" value="S4"/>
    <property type="match status" value="1"/>
</dbReference>
<dbReference type="PROSITE" id="PS01149">
    <property type="entry name" value="PSI_RSU"/>
    <property type="match status" value="1"/>
</dbReference>
<evidence type="ECO:0000256" key="6">
    <source>
        <dbReference type="RuleBase" id="RU003887"/>
    </source>
</evidence>
<protein>
    <recommendedName>
        <fullName evidence="6">Pseudouridine synthase</fullName>
        <ecNumber evidence="6">5.4.99.-</ecNumber>
    </recommendedName>
</protein>
<reference evidence="9 10" key="1">
    <citation type="submission" date="2018-04" db="EMBL/GenBank/DDBJ databases">
        <title>The genome sequence of Caulobacter sp. 744.</title>
        <authorList>
            <person name="Gao J."/>
            <person name="Sun J."/>
        </authorList>
    </citation>
    <scope>NUCLEOTIDE SEQUENCE [LARGE SCALE GENOMIC DNA]</scope>
    <source>
        <strain evidence="9 10">774</strain>
    </source>
</reference>
<feature type="region of interest" description="Disordered" evidence="7">
    <location>
        <begin position="339"/>
        <end position="447"/>
    </location>
</feature>
<evidence type="ECO:0000256" key="1">
    <source>
        <dbReference type="ARBA" id="ARBA00000073"/>
    </source>
</evidence>
<evidence type="ECO:0000259" key="8">
    <source>
        <dbReference type="SMART" id="SM00363"/>
    </source>
</evidence>
<dbReference type="Gene3D" id="3.10.290.10">
    <property type="entry name" value="RNA-binding S4 domain"/>
    <property type="match status" value="1"/>
</dbReference>
<dbReference type="InterPro" id="IPR006145">
    <property type="entry name" value="PsdUridine_synth_RsuA/RluA"/>
</dbReference>
<evidence type="ECO:0000313" key="9">
    <source>
        <dbReference type="EMBL" id="PVM84657.1"/>
    </source>
</evidence>
<dbReference type="InterPro" id="IPR020103">
    <property type="entry name" value="PsdUridine_synth_cat_dom_sf"/>
</dbReference>
<evidence type="ECO:0000256" key="7">
    <source>
        <dbReference type="SAM" id="MobiDB-lite"/>
    </source>
</evidence>
<evidence type="ECO:0000256" key="3">
    <source>
        <dbReference type="ARBA" id="ARBA00022884"/>
    </source>
</evidence>
<dbReference type="PANTHER" id="PTHR47683:SF3">
    <property type="entry name" value="RIBOSOMAL LARGE SUBUNIT PSEUDOURIDINE SYNTHASE B"/>
    <property type="match status" value="1"/>
</dbReference>
<dbReference type="AlphaFoldDB" id="A0A2T9JLR3"/>
<dbReference type="Gene3D" id="3.30.70.1560">
    <property type="entry name" value="Alpha-L RNA-binding motif"/>
    <property type="match status" value="1"/>
</dbReference>
<evidence type="ECO:0000256" key="2">
    <source>
        <dbReference type="ARBA" id="ARBA00008348"/>
    </source>
</evidence>
<dbReference type="OrthoDB" id="9807213at2"/>
<dbReference type="Pfam" id="PF00849">
    <property type="entry name" value="PseudoU_synth_2"/>
    <property type="match status" value="1"/>
</dbReference>
<evidence type="ECO:0000256" key="4">
    <source>
        <dbReference type="ARBA" id="ARBA00023235"/>
    </source>
</evidence>
<dbReference type="InterPro" id="IPR018496">
    <property type="entry name" value="PsdUridine_synth_RsuA/RluB_CS"/>
</dbReference>
<dbReference type="InterPro" id="IPR042092">
    <property type="entry name" value="PsdUridine_s_RsuA/RluB/E/F_cat"/>
</dbReference>